<dbReference type="RefSeq" id="WP_081148658.1">
    <property type="nucleotide sequence ID" value="NZ_CP020465.1"/>
</dbReference>
<dbReference type="InterPro" id="IPR012836">
    <property type="entry name" value="FlgF"/>
</dbReference>
<comment type="similarity">
    <text evidence="2 6">Belongs to the flagella basal body rod proteins family.</text>
</comment>
<comment type="subunit">
    <text evidence="4 6">The basal body constitutes a major portion of the flagellar organelle and consists of five rings (E,L,P,S, and M) mounted on a central rod. The rod consists of about 26 subunits of FlgG in the distal portion, and FlgB, FlgC and FlgF are thought to build up the proximal portion of the rod with about 6 subunits each.</text>
</comment>
<sequence>MDKMLYIAMSGAKQNMQALSVTANNLANAKTTGFKADLANARAMQAFGEGLPSRVFSMTERAGQNFDSGALLSTGRDLDLAIQGEGWLTVQTEDGSEAYTRNGQLKLSDNGALETSRGDLVIGDRGPIFLPLPISKLNISADGTIMVQPEGAPSNVQEEVGRIKFVNPDNRLLEKGNDGLFRRKDGNNEPADITVKVASGSLESSNVNPISEMTDMIALQRQFEMQLKMMKTAEEIDSSAASLLRAF</sequence>
<name>A0A222G455_9GAMM</name>
<dbReference type="AlphaFoldDB" id="A0A222G455"/>
<reference evidence="10 11" key="1">
    <citation type="submission" date="2017-08" db="EMBL/GenBank/DDBJ databases">
        <title>Complete genome of Colwellia sp. NB097-1, a psychrophile bacterium ioslated from Bering Sea.</title>
        <authorList>
            <person name="Chen X."/>
        </authorList>
    </citation>
    <scope>NUCLEOTIDE SEQUENCE [LARGE SCALE GENOMIC DNA]</scope>
    <source>
        <strain evidence="10 11">NB097-1</strain>
    </source>
</reference>
<evidence type="ECO:0000256" key="3">
    <source>
        <dbReference type="ARBA" id="ARBA00023143"/>
    </source>
</evidence>
<keyword evidence="10" id="KW-0969">Cilium</keyword>
<dbReference type="GO" id="GO:0071978">
    <property type="term" value="P:bacterial-type flagellum-dependent swarming motility"/>
    <property type="evidence" value="ECO:0007669"/>
    <property type="project" value="TreeGrafter"/>
</dbReference>
<keyword evidence="3 6" id="KW-0975">Bacterial flagellum</keyword>
<comment type="subcellular location">
    <subcellularLocation>
        <location evidence="1 6">Bacterial flagellum basal body</location>
    </subcellularLocation>
</comment>
<evidence type="ECO:0000256" key="2">
    <source>
        <dbReference type="ARBA" id="ARBA00009677"/>
    </source>
</evidence>
<evidence type="ECO:0000313" key="11">
    <source>
        <dbReference type="Proteomes" id="UP000202259"/>
    </source>
</evidence>
<evidence type="ECO:0000259" key="9">
    <source>
        <dbReference type="Pfam" id="PF22692"/>
    </source>
</evidence>
<keyword evidence="10" id="KW-0282">Flagellum</keyword>
<evidence type="ECO:0000256" key="1">
    <source>
        <dbReference type="ARBA" id="ARBA00004117"/>
    </source>
</evidence>
<evidence type="ECO:0000259" key="8">
    <source>
        <dbReference type="Pfam" id="PF06429"/>
    </source>
</evidence>
<dbReference type="SUPFAM" id="SSF117143">
    <property type="entry name" value="Flagellar hook protein flgE"/>
    <property type="match status" value="1"/>
</dbReference>
<dbReference type="Proteomes" id="UP000202259">
    <property type="component" value="Chromosome"/>
</dbReference>
<dbReference type="NCBIfam" id="TIGR02490">
    <property type="entry name" value="flgF"/>
    <property type="match status" value="1"/>
</dbReference>
<evidence type="ECO:0000256" key="4">
    <source>
        <dbReference type="ARBA" id="ARBA00038560"/>
    </source>
</evidence>
<feature type="domain" description="Flagellar basal body rod protein N-terminal" evidence="7">
    <location>
        <begin position="5"/>
        <end position="35"/>
    </location>
</feature>
<dbReference type="EMBL" id="CP020465">
    <property type="protein sequence ID" value="ASP46570.1"/>
    <property type="molecule type" value="Genomic_DNA"/>
</dbReference>
<dbReference type="Pfam" id="PF06429">
    <property type="entry name" value="Flg_bbr_C"/>
    <property type="match status" value="1"/>
</dbReference>
<evidence type="ECO:0000256" key="6">
    <source>
        <dbReference type="RuleBase" id="RU362116"/>
    </source>
</evidence>
<feature type="domain" description="Flagellar basal-body/hook protein C-terminal" evidence="8">
    <location>
        <begin position="199"/>
        <end position="243"/>
    </location>
</feature>
<dbReference type="NCBIfam" id="TIGR03506">
    <property type="entry name" value="FlgEFG_subfam"/>
    <property type="match status" value="1"/>
</dbReference>
<dbReference type="GO" id="GO:0030694">
    <property type="term" value="C:bacterial-type flagellum basal body, rod"/>
    <property type="evidence" value="ECO:0007669"/>
    <property type="project" value="UniProtKB-UniRule"/>
</dbReference>
<dbReference type="PANTHER" id="PTHR30435">
    <property type="entry name" value="FLAGELLAR PROTEIN"/>
    <property type="match status" value="1"/>
</dbReference>
<dbReference type="OrthoDB" id="9804559at2"/>
<evidence type="ECO:0000259" key="7">
    <source>
        <dbReference type="Pfam" id="PF00460"/>
    </source>
</evidence>
<dbReference type="Pfam" id="PF22692">
    <property type="entry name" value="LlgE_F_G_D1"/>
    <property type="match status" value="1"/>
</dbReference>
<proteinExistence type="inferred from homology"/>
<dbReference type="PANTHER" id="PTHR30435:SF18">
    <property type="entry name" value="FLAGELLAR BASAL-BODY ROD PROTEIN FLGF"/>
    <property type="match status" value="1"/>
</dbReference>
<protein>
    <recommendedName>
        <fullName evidence="5 6">Flagellar basal-body rod protein FlgF</fullName>
    </recommendedName>
</protein>
<dbReference type="KEGG" id="cber:B5D82_01510"/>
<dbReference type="NCBIfam" id="NF009280">
    <property type="entry name" value="PRK12640.1"/>
    <property type="match status" value="1"/>
</dbReference>
<feature type="domain" description="Flagellar hook protein FlgE/F/G-like D1" evidence="9">
    <location>
        <begin position="81"/>
        <end position="147"/>
    </location>
</feature>
<accession>A0A222G455</accession>
<dbReference type="InterPro" id="IPR010930">
    <property type="entry name" value="Flg_bb/hook_C_dom"/>
</dbReference>
<dbReference type="InterPro" id="IPR020013">
    <property type="entry name" value="Flagellar_FlgE/F/G"/>
</dbReference>
<evidence type="ECO:0000313" key="10">
    <source>
        <dbReference type="EMBL" id="ASP46570.1"/>
    </source>
</evidence>
<keyword evidence="11" id="KW-1185">Reference proteome</keyword>
<dbReference type="Pfam" id="PF00460">
    <property type="entry name" value="Flg_bb_rod"/>
    <property type="match status" value="1"/>
</dbReference>
<organism evidence="10 11">
    <name type="scientific">Cognaticolwellia beringensis</name>
    <dbReference type="NCBI Taxonomy" id="1967665"/>
    <lineage>
        <taxon>Bacteria</taxon>
        <taxon>Pseudomonadati</taxon>
        <taxon>Pseudomonadota</taxon>
        <taxon>Gammaproteobacteria</taxon>
        <taxon>Alteromonadales</taxon>
        <taxon>Colwelliaceae</taxon>
        <taxon>Cognaticolwellia</taxon>
    </lineage>
</organism>
<dbReference type="InterPro" id="IPR037925">
    <property type="entry name" value="FlgE/F/G-like"/>
</dbReference>
<keyword evidence="10" id="KW-0966">Cell projection</keyword>
<gene>
    <name evidence="10" type="primary">flgF</name>
    <name evidence="10" type="ORF">B5D82_01510</name>
</gene>
<evidence type="ECO:0000256" key="5">
    <source>
        <dbReference type="ARBA" id="ARBA00040228"/>
    </source>
</evidence>
<dbReference type="InterPro" id="IPR001444">
    <property type="entry name" value="Flag_bb_rod_N"/>
</dbReference>
<dbReference type="InterPro" id="IPR053967">
    <property type="entry name" value="LlgE_F_G-like_D1"/>
</dbReference>